<evidence type="ECO:0000313" key="5">
    <source>
        <dbReference type="Proteomes" id="UP000806378"/>
    </source>
</evidence>
<feature type="chain" id="PRO_5035853289" description="Stigma-specific STIG1-like protein 1" evidence="3">
    <location>
        <begin position="23"/>
        <end position="107"/>
    </location>
</feature>
<accession>A0A8T0CJ64</accession>
<protein>
    <recommendedName>
        <fullName evidence="6">Stigma-specific STIG1-like protein 1</fullName>
    </recommendedName>
</protein>
<dbReference type="Gramene" id="rna-gnl|WGS:JABURB|Cocit.L3668.1">
    <property type="protein sequence ID" value="cds-KAF7846852.1"/>
    <property type="gene ID" value="gene-BT93_L3668"/>
</dbReference>
<reference evidence="4" key="1">
    <citation type="submission" date="2020-05" db="EMBL/GenBank/DDBJ databases">
        <title>WGS assembly of Corymbia citriodora subspecies variegata.</title>
        <authorList>
            <person name="Barry K."/>
            <person name="Hundley H."/>
            <person name="Shu S."/>
            <person name="Jenkins J."/>
            <person name="Grimwood J."/>
            <person name="Baten A."/>
        </authorList>
    </citation>
    <scope>NUCLEOTIDE SEQUENCE</scope>
    <source>
        <strain evidence="4">CV2-018</strain>
    </source>
</reference>
<evidence type="ECO:0000256" key="1">
    <source>
        <dbReference type="ARBA" id="ARBA00006010"/>
    </source>
</evidence>
<sequence length="107" mass="11872">MSPLLHFLFVLIAMAALTRVLATATCDKFPRLCRAKNSSQPDCCKKACTNIETDRLNCGMCGRKCRVYEICCKGSCVNPTFDKKNCGGCNRRCKKGGYCIYGMCDYA</sequence>
<organism evidence="4 5">
    <name type="scientific">Corymbia citriodora subsp. variegata</name>
    <dbReference type="NCBI Taxonomy" id="360336"/>
    <lineage>
        <taxon>Eukaryota</taxon>
        <taxon>Viridiplantae</taxon>
        <taxon>Streptophyta</taxon>
        <taxon>Embryophyta</taxon>
        <taxon>Tracheophyta</taxon>
        <taxon>Spermatophyta</taxon>
        <taxon>Magnoliopsida</taxon>
        <taxon>eudicotyledons</taxon>
        <taxon>Gunneridae</taxon>
        <taxon>Pentapetalae</taxon>
        <taxon>rosids</taxon>
        <taxon>malvids</taxon>
        <taxon>Myrtales</taxon>
        <taxon>Myrtaceae</taxon>
        <taxon>Myrtoideae</taxon>
        <taxon>Eucalypteae</taxon>
        <taxon>Corymbia</taxon>
    </lineage>
</organism>
<dbReference type="Pfam" id="PF04885">
    <property type="entry name" value="Stig1"/>
    <property type="match status" value="1"/>
</dbReference>
<evidence type="ECO:0000256" key="2">
    <source>
        <dbReference type="ARBA" id="ARBA00022729"/>
    </source>
</evidence>
<evidence type="ECO:0008006" key="6">
    <source>
        <dbReference type="Google" id="ProtNLM"/>
    </source>
</evidence>
<dbReference type="AlphaFoldDB" id="A0A8T0CJ64"/>
<keyword evidence="5" id="KW-1185">Reference proteome</keyword>
<name>A0A8T0CJ64_CORYI</name>
<comment type="similarity">
    <text evidence="1">Belongs to the STIG1 family.</text>
</comment>
<dbReference type="Proteomes" id="UP000806378">
    <property type="component" value="Unassembled WGS sequence"/>
</dbReference>
<evidence type="ECO:0000313" key="4">
    <source>
        <dbReference type="EMBL" id="KAF7846852.1"/>
    </source>
</evidence>
<proteinExistence type="inferred from homology"/>
<feature type="signal peptide" evidence="3">
    <location>
        <begin position="1"/>
        <end position="22"/>
    </location>
</feature>
<comment type="caution">
    <text evidence="4">The sequence shown here is derived from an EMBL/GenBank/DDBJ whole genome shotgun (WGS) entry which is preliminary data.</text>
</comment>
<dbReference type="OrthoDB" id="5421723at2759"/>
<dbReference type="PANTHER" id="PTHR33227:SF59">
    <property type="entry name" value="STIGMA-SPECIFIC STIG1-LIKE PROTEIN 3"/>
    <property type="match status" value="1"/>
</dbReference>
<dbReference type="PANTHER" id="PTHR33227">
    <property type="entry name" value="STIGMA-SPECIFIC STIG1-LIKE PROTEIN 3"/>
    <property type="match status" value="1"/>
</dbReference>
<dbReference type="EMBL" id="MU091702">
    <property type="protein sequence ID" value="KAF7846852.1"/>
    <property type="molecule type" value="Genomic_DNA"/>
</dbReference>
<evidence type="ECO:0000256" key="3">
    <source>
        <dbReference type="SAM" id="SignalP"/>
    </source>
</evidence>
<keyword evidence="2 3" id="KW-0732">Signal</keyword>
<dbReference type="InterPro" id="IPR006969">
    <property type="entry name" value="Stig-like"/>
</dbReference>
<gene>
    <name evidence="4" type="ORF">BT93_L3668</name>
</gene>